<proteinExistence type="predicted"/>
<keyword evidence="1" id="KW-0732">Signal</keyword>
<dbReference type="NCBIfam" id="NF008247">
    <property type="entry name" value="PRK11023.1"/>
    <property type="match status" value="1"/>
</dbReference>
<protein>
    <submittedName>
        <fullName evidence="3">Division/outer membrane stress-associated lipid-binding lipoprotein</fullName>
    </submittedName>
</protein>
<name>A0ABP9SCY3_9GAMM</name>
<gene>
    <name evidence="3" type="primary">dolP</name>
    <name evidence="3" type="ORF">GCM10025772_27190</name>
</gene>
<evidence type="ECO:0000259" key="2">
    <source>
        <dbReference type="PROSITE" id="PS50914"/>
    </source>
</evidence>
<dbReference type="InterPro" id="IPR051686">
    <property type="entry name" value="Lipoprotein_DolP"/>
</dbReference>
<dbReference type="EMBL" id="BAABLF010000029">
    <property type="protein sequence ID" value="GAA5194367.1"/>
    <property type="molecule type" value="Genomic_DNA"/>
</dbReference>
<feature type="domain" description="BON" evidence="2">
    <location>
        <begin position="122"/>
        <end position="188"/>
    </location>
</feature>
<evidence type="ECO:0000256" key="1">
    <source>
        <dbReference type="ARBA" id="ARBA00022729"/>
    </source>
</evidence>
<reference evidence="4" key="1">
    <citation type="journal article" date="2019" name="Int. J. Syst. Evol. Microbiol.">
        <title>The Global Catalogue of Microorganisms (GCM) 10K type strain sequencing project: providing services to taxonomists for standard genome sequencing and annotation.</title>
        <authorList>
            <consortium name="The Broad Institute Genomics Platform"/>
            <consortium name="The Broad Institute Genome Sequencing Center for Infectious Disease"/>
            <person name="Wu L."/>
            <person name="Ma J."/>
        </authorList>
    </citation>
    <scope>NUCLEOTIDE SEQUENCE [LARGE SCALE GENOMIC DNA]</scope>
    <source>
        <strain evidence="4">JCM 18720</strain>
    </source>
</reference>
<keyword evidence="4" id="KW-1185">Reference proteome</keyword>
<organism evidence="3 4">
    <name type="scientific">Ferrimonas gelatinilytica</name>
    <dbReference type="NCBI Taxonomy" id="1255257"/>
    <lineage>
        <taxon>Bacteria</taxon>
        <taxon>Pseudomonadati</taxon>
        <taxon>Pseudomonadota</taxon>
        <taxon>Gammaproteobacteria</taxon>
        <taxon>Alteromonadales</taxon>
        <taxon>Ferrimonadaceae</taxon>
        <taxon>Ferrimonas</taxon>
    </lineage>
</organism>
<dbReference type="Proteomes" id="UP001501600">
    <property type="component" value="Unassembled WGS sequence"/>
</dbReference>
<dbReference type="PROSITE" id="PS50914">
    <property type="entry name" value="BON"/>
    <property type="match status" value="2"/>
</dbReference>
<evidence type="ECO:0000313" key="4">
    <source>
        <dbReference type="Proteomes" id="UP001501600"/>
    </source>
</evidence>
<dbReference type="SMART" id="SM00749">
    <property type="entry name" value="BON"/>
    <property type="match status" value="2"/>
</dbReference>
<comment type="caution">
    <text evidence="3">The sequence shown here is derived from an EMBL/GenBank/DDBJ whole genome shotgun (WGS) entry which is preliminary data.</text>
</comment>
<dbReference type="InterPro" id="IPR014004">
    <property type="entry name" value="Transpt-assoc_nodulatn_dom_bac"/>
</dbReference>
<dbReference type="PANTHER" id="PTHR34606:SF4">
    <property type="entry name" value="OUTER MEMBRANE LIPOPROTEIN DOLP"/>
    <property type="match status" value="1"/>
</dbReference>
<feature type="domain" description="BON" evidence="2">
    <location>
        <begin position="44"/>
        <end position="113"/>
    </location>
</feature>
<dbReference type="Pfam" id="PF04972">
    <property type="entry name" value="BON"/>
    <property type="match status" value="2"/>
</dbReference>
<dbReference type="RefSeq" id="WP_345317716.1">
    <property type="nucleotide sequence ID" value="NZ_BAABLF010000029.1"/>
</dbReference>
<accession>A0ABP9SCY3</accession>
<dbReference type="InterPro" id="IPR007055">
    <property type="entry name" value="BON_dom"/>
</dbReference>
<keyword evidence="3" id="KW-0449">Lipoprotein</keyword>
<dbReference type="PANTHER" id="PTHR34606">
    <property type="entry name" value="BON DOMAIN-CONTAINING PROTEIN"/>
    <property type="match status" value="1"/>
</dbReference>
<sequence length="188" mass="20673">MHGRWFAALLLVTQLSGCAGLLMAGAVGGAVVANDRRTLGSQIDDHALEVKMASAIREHDDLADQTRISAISMNRQVLLVGQVPNRMLHDKAIKVLKELDEVEVLHDQLRRGTPIGLGISSQDSWITTKVKSRMFSDGELDAMRIKVITENGEVFLLGLVDQEEANQAVEIARTTAGVRKVVKVFEYR</sequence>
<evidence type="ECO:0000313" key="3">
    <source>
        <dbReference type="EMBL" id="GAA5194367.1"/>
    </source>
</evidence>